<accession>A0ABX2EJS6</accession>
<dbReference type="InterPro" id="IPR005122">
    <property type="entry name" value="Uracil-DNA_glycosylase-like"/>
</dbReference>
<dbReference type="SUPFAM" id="SSF52141">
    <property type="entry name" value="Uracil-DNA glycosylase-like"/>
    <property type="match status" value="1"/>
</dbReference>
<gene>
    <name evidence="2" type="ORF">HLB44_17890</name>
</gene>
<dbReference type="Proteomes" id="UP000737171">
    <property type="component" value="Unassembled WGS sequence"/>
</dbReference>
<dbReference type="Gene3D" id="3.40.470.10">
    <property type="entry name" value="Uracil-DNA glycosylase-like domain"/>
    <property type="match status" value="1"/>
</dbReference>
<protein>
    <submittedName>
        <fullName evidence="2">DNA-deoxyinosine glycosylase</fullName>
        <ecNumber evidence="2">3.2.2.15</ecNumber>
    </submittedName>
</protein>
<dbReference type="InterPro" id="IPR026353">
    <property type="entry name" value="Hypoxan-DNA_Glyclase"/>
</dbReference>
<evidence type="ECO:0000259" key="1">
    <source>
        <dbReference type="SMART" id="SM00986"/>
    </source>
</evidence>
<dbReference type="EMBL" id="JABRWJ010000005">
    <property type="protein sequence ID" value="NRF68868.1"/>
    <property type="molecule type" value="Genomic_DNA"/>
</dbReference>
<keyword evidence="3" id="KW-1185">Reference proteome</keyword>
<dbReference type="SMART" id="SM00986">
    <property type="entry name" value="UDG"/>
    <property type="match status" value="1"/>
</dbReference>
<keyword evidence="2" id="KW-0326">Glycosidase</keyword>
<proteinExistence type="predicted"/>
<evidence type="ECO:0000313" key="3">
    <source>
        <dbReference type="Proteomes" id="UP000737171"/>
    </source>
</evidence>
<dbReference type="EC" id="3.2.2.15" evidence="2"/>
<sequence>MNTPPDWRPDSIIAEPCDGDNALVGLSPVLSRASRLIVLGSFPGAASLAAGQYYAHPRNQFWPIVGTLWGVPLADWPYRERLAELRRRGLALWDVYASCRREGSLDSAIEAAVPNDLPGLSRRCPALEAVAHNGGESARFARVTSALGLPVYRLPSTSPANASWSFERKLAAWRAVFERHGLA</sequence>
<dbReference type="InterPro" id="IPR036895">
    <property type="entry name" value="Uracil-DNA_glycosylase-like_sf"/>
</dbReference>
<dbReference type="NCBIfam" id="TIGR04274">
    <property type="entry name" value="hypoxanDNAglyco"/>
    <property type="match status" value="1"/>
</dbReference>
<dbReference type="GO" id="GO:0033958">
    <property type="term" value="F:DNA-deoxyinosine glycosylase activity"/>
    <property type="evidence" value="ECO:0007669"/>
    <property type="project" value="UniProtKB-EC"/>
</dbReference>
<dbReference type="SMART" id="SM00987">
    <property type="entry name" value="UreE_C"/>
    <property type="match status" value="1"/>
</dbReference>
<keyword evidence="2" id="KW-0378">Hydrolase</keyword>
<name>A0ABX2EJS6_9BURK</name>
<evidence type="ECO:0000313" key="2">
    <source>
        <dbReference type="EMBL" id="NRF68868.1"/>
    </source>
</evidence>
<organism evidence="2 3">
    <name type="scientific">Pseudaquabacterium terrae</name>
    <dbReference type="NCBI Taxonomy" id="2732868"/>
    <lineage>
        <taxon>Bacteria</taxon>
        <taxon>Pseudomonadati</taxon>
        <taxon>Pseudomonadota</taxon>
        <taxon>Betaproteobacteria</taxon>
        <taxon>Burkholderiales</taxon>
        <taxon>Sphaerotilaceae</taxon>
        <taxon>Pseudaquabacterium</taxon>
    </lineage>
</organism>
<dbReference type="Pfam" id="PF03167">
    <property type="entry name" value="UDG"/>
    <property type="match status" value="1"/>
</dbReference>
<feature type="domain" description="Uracil-DNA glycosylase-like" evidence="1">
    <location>
        <begin position="27"/>
        <end position="177"/>
    </location>
</feature>
<dbReference type="CDD" id="cd10032">
    <property type="entry name" value="UDG-F6_HDG"/>
    <property type="match status" value="1"/>
</dbReference>
<reference evidence="2 3" key="1">
    <citation type="submission" date="2020-05" db="EMBL/GenBank/DDBJ databases">
        <title>Aquincola sp. isolate from soil.</title>
        <authorList>
            <person name="Han J."/>
            <person name="Kim D.-U."/>
        </authorList>
    </citation>
    <scope>NUCLEOTIDE SEQUENCE [LARGE SCALE GENOMIC DNA]</scope>
    <source>
        <strain evidence="2 3">S2</strain>
    </source>
</reference>
<comment type="caution">
    <text evidence="2">The sequence shown here is derived from an EMBL/GenBank/DDBJ whole genome shotgun (WGS) entry which is preliminary data.</text>
</comment>